<dbReference type="EMBL" id="CAADFC020000023">
    <property type="protein sequence ID" value="VIO75292.1"/>
    <property type="molecule type" value="Genomic_DNA"/>
</dbReference>
<evidence type="ECO:0000313" key="1">
    <source>
        <dbReference type="EMBL" id="VIO75292.1"/>
    </source>
</evidence>
<protein>
    <recommendedName>
        <fullName evidence="3">Inclusion body protein</fullName>
    </recommendedName>
</protein>
<organism evidence="1 2">
    <name type="scientific">Bradyrhizobium ivorense</name>
    <dbReference type="NCBI Taxonomy" id="2511166"/>
    <lineage>
        <taxon>Bacteria</taxon>
        <taxon>Pseudomonadati</taxon>
        <taxon>Pseudomonadota</taxon>
        <taxon>Alphaproteobacteria</taxon>
        <taxon>Hyphomicrobiales</taxon>
        <taxon>Nitrobacteraceae</taxon>
        <taxon>Bradyrhizobium</taxon>
    </lineage>
</organism>
<proteinExistence type="predicted"/>
<reference evidence="1" key="1">
    <citation type="submission" date="2019-02" db="EMBL/GenBank/DDBJ databases">
        <authorList>
            <person name="Pothier F.J."/>
        </authorList>
    </citation>
    <scope>NUCLEOTIDE SEQUENCE</scope>
    <source>
        <strain evidence="1">CI-1B</strain>
    </source>
</reference>
<gene>
    <name evidence="1" type="ORF">CI1B_57930</name>
</gene>
<name>A0A508TLQ7_9BRAD</name>
<keyword evidence="2" id="KW-1185">Reference proteome</keyword>
<evidence type="ECO:0000313" key="2">
    <source>
        <dbReference type="Proteomes" id="UP000328092"/>
    </source>
</evidence>
<dbReference type="AlphaFoldDB" id="A0A508TLQ7"/>
<sequence length="129" mass="13371">MGTVDALIVVDTEGALSSGSAVDNSFLVDNNGYLGSWNEGTPTLNTVVQDGQVANWSVTPVSATGQVSITGFSGQMISTSVCKPAPQVGNPDVWSGRIESHGQFASFSYTIALSIGGRPMTLNSFIKVV</sequence>
<comment type="caution">
    <text evidence="1">The sequence shown here is derived from an EMBL/GenBank/DDBJ whole genome shotgun (WGS) entry which is preliminary data.</text>
</comment>
<evidence type="ECO:0008006" key="3">
    <source>
        <dbReference type="Google" id="ProtNLM"/>
    </source>
</evidence>
<accession>A0A508TLQ7</accession>
<dbReference type="Proteomes" id="UP000328092">
    <property type="component" value="Unassembled WGS sequence"/>
</dbReference>